<protein>
    <submittedName>
        <fullName evidence="1">Uncharacterized protein</fullName>
    </submittedName>
</protein>
<dbReference type="GeneID" id="36951631"/>
<organism evidence="1">
    <name type="scientific">Pediastrum angulosum</name>
    <dbReference type="NCBI Taxonomy" id="271408"/>
    <lineage>
        <taxon>Eukaryota</taxon>
        <taxon>Viridiplantae</taxon>
        <taxon>Chlorophyta</taxon>
        <taxon>core chlorophytes</taxon>
        <taxon>Chlorophyceae</taxon>
        <taxon>CS clade</taxon>
        <taxon>Sphaeropleales</taxon>
        <taxon>Hydrodictyaceae</taxon>
        <taxon>Pediastrum</taxon>
    </lineage>
</organism>
<keyword evidence="1" id="KW-0150">Chloroplast</keyword>
<sequence length="103" mass="12081">MFIVMFHTAKCSLFHTKTSKYQFNIKKKFVALASAKPMQRHFLSSFFFGFADERQSSKLFGNQRFPTIFEFWSLESKIPKQKERAVGFAEATDERLSQIVENL</sequence>
<proteinExistence type="predicted"/>
<dbReference type="EMBL" id="MF276977">
    <property type="protein sequence ID" value="AWI68178.1"/>
    <property type="molecule type" value="Genomic_DNA"/>
</dbReference>
<dbReference type="RefSeq" id="YP_009491963.1">
    <property type="nucleotide sequence ID" value="NC_037919.1"/>
</dbReference>
<keyword evidence="1" id="KW-0934">Plastid</keyword>
<accession>A0A2U8GHX0</accession>
<name>A0A2U8GHX0_9CHLO</name>
<evidence type="ECO:0000313" key="1">
    <source>
        <dbReference type="EMBL" id="AWI68178.1"/>
    </source>
</evidence>
<reference evidence="1" key="1">
    <citation type="journal article" date="2018" name="Am. J. Bot.">
        <title>Organellar phylogenomics inform systematics in the green algal family Hydrodictyaceae (Chlorophyceae) and provide clues to the complex evolutionary history of plastid genomes in the green algal tree of life.</title>
        <authorList>
            <person name="McManus H.A."/>
            <person name="Fucikova K."/>
            <person name="Lewis P.O."/>
            <person name="Lewis L.A."/>
            <person name="Karol K.G."/>
        </authorList>
    </citation>
    <scope>NUCLEOTIDE SEQUENCE</scope>
</reference>
<dbReference type="AlphaFoldDB" id="A0A2U8GHX0"/>
<geneLocation type="chloroplast" evidence="1"/>